<feature type="transmembrane region" description="Helical" evidence="7">
    <location>
        <begin position="110"/>
        <end position="131"/>
    </location>
</feature>
<comment type="subcellular location">
    <subcellularLocation>
        <location evidence="1">Cell inner membrane</location>
        <topology evidence="1">Multi-pass membrane protein</topology>
    </subcellularLocation>
    <subcellularLocation>
        <location evidence="7">Cell membrane</location>
        <topology evidence="7">Multi-pass membrane protein</topology>
    </subcellularLocation>
</comment>
<dbReference type="GO" id="GO:0015385">
    <property type="term" value="F:sodium:proton antiporter activity"/>
    <property type="evidence" value="ECO:0007669"/>
    <property type="project" value="UniProtKB-UniRule"/>
</dbReference>
<keyword evidence="6 7" id="KW-0739">Sodium transport</keyword>
<dbReference type="Pfam" id="PF06965">
    <property type="entry name" value="Na_H_antiport_1"/>
    <property type="match status" value="1"/>
</dbReference>
<keyword evidence="2 7" id="KW-1003">Cell membrane</keyword>
<keyword evidence="7" id="KW-0813">Transport</keyword>
<evidence type="ECO:0000256" key="5">
    <source>
        <dbReference type="ARBA" id="ARBA00023136"/>
    </source>
</evidence>
<reference evidence="8 9" key="2">
    <citation type="submission" date="2014-11" db="EMBL/GenBank/DDBJ databases">
        <title>Draft genome sequence of the solvent-tolerant Pseudomonas putida S12 including megaplasmid pTTS12.</title>
        <authorList>
            <person name="Wierckx N."/>
            <person name="Nijkamp J."/>
            <person name="Ballerstedt H."/>
            <person name="Siezen R.J."/>
            <person name="Wels M."/>
            <person name="de Ridder D."/>
            <person name="de Winde J.H."/>
            <person name="Ruijssenaars H.J."/>
        </authorList>
    </citation>
    <scope>NUCLEOTIDE SEQUENCE [LARGE SCALE GENOMIC DNA]</scope>
    <source>
        <strain evidence="8 9">S12</strain>
    </source>
</reference>
<evidence type="ECO:0000256" key="7">
    <source>
        <dbReference type="HAMAP-Rule" id="MF_01844"/>
    </source>
</evidence>
<dbReference type="PANTHER" id="PTHR30341">
    <property type="entry name" value="SODIUM ION/PROTON ANTIPORTER NHAA-RELATED"/>
    <property type="match status" value="1"/>
</dbReference>
<evidence type="ECO:0000256" key="2">
    <source>
        <dbReference type="ARBA" id="ARBA00022475"/>
    </source>
</evidence>
<accession>A0AA34RS38</accession>
<feature type="transmembrane region" description="Helical" evidence="7">
    <location>
        <begin position="137"/>
        <end position="158"/>
    </location>
</feature>
<dbReference type="InterPro" id="IPR004670">
    <property type="entry name" value="NhaA"/>
</dbReference>
<reference evidence="8 9" key="1">
    <citation type="submission" date="2014-11" db="EMBL/GenBank/DDBJ databases">
        <title>Complete genome sequence of Pseudomonas putida S12 including megaplasmid pTTS12.</title>
        <authorList>
            <person name="Kuepper J."/>
            <person name="Ruijssenaars H.J."/>
            <person name="Blank L.M."/>
            <person name="de Winde J.H."/>
            <person name="Wierckx N."/>
        </authorList>
    </citation>
    <scope>NUCLEOTIDE SEQUENCE [LARGE SCALE GENOMIC DNA]</scope>
    <source>
        <strain evidence="8 9">S12</strain>
    </source>
</reference>
<organism evidence="8 9">
    <name type="scientific">Pseudomonas putida S12</name>
    <dbReference type="NCBI Taxonomy" id="1215087"/>
    <lineage>
        <taxon>Bacteria</taxon>
        <taxon>Pseudomonadati</taxon>
        <taxon>Pseudomonadota</taxon>
        <taxon>Gammaproteobacteria</taxon>
        <taxon>Pseudomonadales</taxon>
        <taxon>Pseudomonadaceae</taxon>
        <taxon>Pseudomonas</taxon>
    </lineage>
</organism>
<feature type="transmembrane region" description="Helical" evidence="7">
    <location>
        <begin position="75"/>
        <end position="95"/>
    </location>
</feature>
<evidence type="ECO:0000313" key="8">
    <source>
        <dbReference type="EMBL" id="AJA12432.1"/>
    </source>
</evidence>
<feature type="transmembrane region" description="Helical" evidence="7">
    <location>
        <begin position="170"/>
        <end position="191"/>
    </location>
</feature>
<feature type="transmembrane region" description="Helical" evidence="7">
    <location>
        <begin position="20"/>
        <end position="45"/>
    </location>
</feature>
<evidence type="ECO:0000313" key="9">
    <source>
        <dbReference type="Proteomes" id="UP000017753"/>
    </source>
</evidence>
<name>A0AA34RS38_PSEPU</name>
<dbReference type="NCBIfam" id="TIGR00773">
    <property type="entry name" value="NhaA"/>
    <property type="match status" value="1"/>
</dbReference>
<dbReference type="AlphaFoldDB" id="A0AA34RS38"/>
<comment type="function">
    <text evidence="7">Na(+)/H(+) antiporter that extrudes sodium in exchange for external protons.</text>
</comment>
<evidence type="ECO:0000256" key="1">
    <source>
        <dbReference type="ARBA" id="ARBA00004429"/>
    </source>
</evidence>
<feature type="transmembrane region" description="Helical" evidence="7">
    <location>
        <begin position="229"/>
        <end position="255"/>
    </location>
</feature>
<evidence type="ECO:0000256" key="4">
    <source>
        <dbReference type="ARBA" id="ARBA00022989"/>
    </source>
</evidence>
<keyword evidence="7" id="KW-0915">Sodium</keyword>
<keyword evidence="5 7" id="KW-0472">Membrane</keyword>
<feature type="transmembrane region" description="Helical" evidence="7">
    <location>
        <begin position="307"/>
        <end position="329"/>
    </location>
</feature>
<keyword evidence="4 7" id="KW-1133">Transmembrane helix</keyword>
<dbReference type="NCBIfam" id="NF007111">
    <property type="entry name" value="PRK09560.1"/>
    <property type="match status" value="1"/>
</dbReference>
<comment type="catalytic activity">
    <reaction evidence="7">
        <text>Na(+)(in) + 2 H(+)(out) = Na(+)(out) + 2 H(+)(in)</text>
        <dbReference type="Rhea" id="RHEA:29251"/>
        <dbReference type="ChEBI" id="CHEBI:15378"/>
        <dbReference type="ChEBI" id="CHEBI:29101"/>
    </reaction>
</comment>
<evidence type="ECO:0000256" key="6">
    <source>
        <dbReference type="ARBA" id="ARBA00023201"/>
    </source>
</evidence>
<sequence>MYARTLRKLLMEGLQPVRSLFARFFQLEAASGLLLIAAAVLALIINNSPLSYLYGGLLEVPVAIQVGALNIAKPLLLWINDGLMALFFLLIGLEVKREVVDGHLSKPSQVILPATAAVGGMVVPALIYWFINRDNPAAVAGWAIPTATDIAFALGVLALLGKRVPVSLKLFLMTLAIIDDLGAIIVIALFYSGTLSSVSLLLAAACLLVLVAMNRLGVIKLGPYMIVGLILWVCVLKSGVHATLAGVALAFCIPLRTRNAESSPLLALEHALHPWVAYAILPIFAFANAGVSLAGMTLDSFTHPVPMGITVGLLLGKTVGVFGLTWVAVKLRLAALPAGAGWGQILGVAILCGIGFTMSLFVGSLAFAPGSSEYAGMDRMGILTGSFFAAVIGYAVTAMASRKTSVV</sequence>
<protein>
    <recommendedName>
        <fullName evidence="7">Na(+)/H(+) antiporter NhaA</fullName>
    </recommendedName>
    <alternativeName>
        <fullName evidence="7">Sodium/proton antiporter NhaA</fullName>
    </alternativeName>
</protein>
<feature type="transmembrane region" description="Helical" evidence="7">
    <location>
        <begin position="341"/>
        <end position="368"/>
    </location>
</feature>
<dbReference type="GO" id="GO:0006885">
    <property type="term" value="P:regulation of pH"/>
    <property type="evidence" value="ECO:0007669"/>
    <property type="project" value="UniProtKB-UniRule"/>
</dbReference>
<proteinExistence type="inferred from homology"/>
<feature type="transmembrane region" description="Helical" evidence="7">
    <location>
        <begin position="275"/>
        <end position="295"/>
    </location>
</feature>
<dbReference type="PANTHER" id="PTHR30341:SF0">
    <property type="entry name" value="NA(+)_H(+) ANTIPORTER NHAA"/>
    <property type="match status" value="1"/>
</dbReference>
<dbReference type="Gene3D" id="1.20.1530.10">
    <property type="entry name" value="Na+/H+ antiporter like domain"/>
    <property type="match status" value="1"/>
</dbReference>
<dbReference type="InterPro" id="IPR023171">
    <property type="entry name" value="Na/H_antiporter_dom_sf"/>
</dbReference>
<feature type="transmembrane region" description="Helical" evidence="7">
    <location>
        <begin position="197"/>
        <end position="217"/>
    </location>
</feature>
<keyword evidence="7" id="KW-0050">Antiport</keyword>
<dbReference type="HAMAP" id="MF_01844">
    <property type="entry name" value="NhaA"/>
    <property type="match status" value="1"/>
</dbReference>
<dbReference type="Proteomes" id="UP000017753">
    <property type="component" value="Chromosome"/>
</dbReference>
<gene>
    <name evidence="7 8" type="primary">nhaA</name>
    <name evidence="8" type="ORF">RPPX_03485</name>
</gene>
<dbReference type="EMBL" id="CP009974">
    <property type="protein sequence ID" value="AJA12432.1"/>
    <property type="molecule type" value="Genomic_DNA"/>
</dbReference>
<evidence type="ECO:0000256" key="3">
    <source>
        <dbReference type="ARBA" id="ARBA00022692"/>
    </source>
</evidence>
<dbReference type="NCBIfam" id="NF007112">
    <property type="entry name" value="PRK09561.1"/>
    <property type="match status" value="1"/>
</dbReference>
<comment type="similarity">
    <text evidence="7">Belongs to the NhaA Na(+)/H(+) (TC 2.A.33) antiporter family.</text>
</comment>
<keyword evidence="7" id="KW-0406">Ion transport</keyword>
<keyword evidence="3 7" id="KW-0812">Transmembrane</keyword>
<feature type="transmembrane region" description="Helical" evidence="7">
    <location>
        <begin position="380"/>
        <end position="400"/>
    </location>
</feature>
<dbReference type="GO" id="GO:0005886">
    <property type="term" value="C:plasma membrane"/>
    <property type="evidence" value="ECO:0007669"/>
    <property type="project" value="UniProtKB-SubCell"/>
</dbReference>